<name>A0A8I1W7R9_PLESH</name>
<reference evidence="1" key="1">
    <citation type="submission" date="2021-03" db="EMBL/GenBank/DDBJ databases">
        <title>Plesiomonas shigelloides zfcc0051, isolated from zebrafish feces.</title>
        <authorList>
            <person name="Vanderhoek Z."/>
            <person name="Gaulke C."/>
        </authorList>
    </citation>
    <scope>NUCLEOTIDE SEQUENCE</scope>
    <source>
        <strain evidence="1">Zfcc0051</strain>
    </source>
</reference>
<dbReference type="NCBIfam" id="TIGR01560">
    <property type="entry name" value="put_DNA_pack"/>
    <property type="match status" value="1"/>
</dbReference>
<proteinExistence type="predicted"/>
<dbReference type="RefSeq" id="WP_172534481.1">
    <property type="nucleotide sequence ID" value="NZ_CP050969.1"/>
</dbReference>
<evidence type="ECO:0000313" key="2">
    <source>
        <dbReference type="Proteomes" id="UP000664658"/>
    </source>
</evidence>
<sequence>MTPTLEEVRAQCRIDESSSEEDGLLTMYIAAAKCAVENRTNRKLVDEMPSDPAKVTNELLITDDIKLAILLMVGHWYTNREAVSDYEKAEVPMSFRFLTDPYRWINV</sequence>
<dbReference type="EMBL" id="JAFNAA010000011">
    <property type="protein sequence ID" value="MBO1108766.1"/>
    <property type="molecule type" value="Genomic_DNA"/>
</dbReference>
<organism evidence="1 2">
    <name type="scientific">Plesiomonas shigelloides</name>
    <name type="common">Aeromonas shigelloides</name>
    <dbReference type="NCBI Taxonomy" id="703"/>
    <lineage>
        <taxon>Bacteria</taxon>
        <taxon>Pseudomonadati</taxon>
        <taxon>Pseudomonadota</taxon>
        <taxon>Gammaproteobacteria</taxon>
        <taxon>Enterobacterales</taxon>
        <taxon>Enterobacteriaceae</taxon>
        <taxon>Plesiomonas</taxon>
    </lineage>
</organism>
<accession>A0A8I1W7R9</accession>
<protein>
    <submittedName>
        <fullName evidence="1">Phage gp6-like head-tail connector protein</fullName>
    </submittedName>
</protein>
<gene>
    <name evidence="1" type="ORF">J2R62_11130</name>
</gene>
<dbReference type="InterPro" id="IPR021146">
    <property type="entry name" value="Phage_gp6-like_head-tail"/>
</dbReference>
<dbReference type="CDD" id="cd08054">
    <property type="entry name" value="gp6"/>
    <property type="match status" value="1"/>
</dbReference>
<dbReference type="InterPro" id="IPR006450">
    <property type="entry name" value="Phage_HK97_gp6-like"/>
</dbReference>
<dbReference type="Pfam" id="PF05135">
    <property type="entry name" value="Phage_connect_1"/>
    <property type="match status" value="1"/>
</dbReference>
<dbReference type="AlphaFoldDB" id="A0A8I1W7R9"/>
<dbReference type="Gene3D" id="1.10.3230.30">
    <property type="entry name" value="Phage gp6-like head-tail connector protein"/>
    <property type="match status" value="1"/>
</dbReference>
<evidence type="ECO:0000313" key="1">
    <source>
        <dbReference type="EMBL" id="MBO1108766.1"/>
    </source>
</evidence>
<comment type="caution">
    <text evidence="1">The sequence shown here is derived from an EMBL/GenBank/DDBJ whole genome shotgun (WGS) entry which is preliminary data.</text>
</comment>
<dbReference type="Proteomes" id="UP000664658">
    <property type="component" value="Unassembled WGS sequence"/>
</dbReference>